<reference evidence="2" key="1">
    <citation type="journal article" date="2022" name="bioRxiv">
        <title>Sequencing and chromosome-scale assembly of the giantPleurodeles waltlgenome.</title>
        <authorList>
            <person name="Brown T."/>
            <person name="Elewa A."/>
            <person name="Iarovenko S."/>
            <person name="Subramanian E."/>
            <person name="Araus A.J."/>
            <person name="Petzold A."/>
            <person name="Susuki M."/>
            <person name="Suzuki K.-i.T."/>
            <person name="Hayashi T."/>
            <person name="Toyoda A."/>
            <person name="Oliveira C."/>
            <person name="Osipova E."/>
            <person name="Leigh N.D."/>
            <person name="Simon A."/>
            <person name="Yun M.H."/>
        </authorList>
    </citation>
    <scope>NUCLEOTIDE SEQUENCE</scope>
    <source>
        <strain evidence="2">20211129_DDA</strain>
        <tissue evidence="2">Liver</tissue>
    </source>
</reference>
<dbReference type="AlphaFoldDB" id="A0AAV7W5V1"/>
<feature type="region of interest" description="Disordered" evidence="1">
    <location>
        <begin position="1"/>
        <end position="22"/>
    </location>
</feature>
<accession>A0AAV7W5V1</accession>
<comment type="caution">
    <text evidence="2">The sequence shown here is derived from an EMBL/GenBank/DDBJ whole genome shotgun (WGS) entry which is preliminary data.</text>
</comment>
<name>A0AAV7W5V1_PLEWA</name>
<gene>
    <name evidence="2" type="ORF">NDU88_003626</name>
</gene>
<sequence length="141" mass="15157">MAEAGTGLAHIAGAEPREGGGDHSLIPPSIEAIWCSISSIFTSRSRVWVPTKSKSVWREVKRELISDLNDSRVALMSAVSSSRSSVLKLRTEAKRSTFVNTMLSAWDCDGPSGLGSADPKKLETLLDCGFLSDINATFSLE</sequence>
<organism evidence="2 3">
    <name type="scientific">Pleurodeles waltl</name>
    <name type="common">Iberian ribbed newt</name>
    <dbReference type="NCBI Taxonomy" id="8319"/>
    <lineage>
        <taxon>Eukaryota</taxon>
        <taxon>Metazoa</taxon>
        <taxon>Chordata</taxon>
        <taxon>Craniata</taxon>
        <taxon>Vertebrata</taxon>
        <taxon>Euteleostomi</taxon>
        <taxon>Amphibia</taxon>
        <taxon>Batrachia</taxon>
        <taxon>Caudata</taxon>
        <taxon>Salamandroidea</taxon>
        <taxon>Salamandridae</taxon>
        <taxon>Pleurodelinae</taxon>
        <taxon>Pleurodeles</taxon>
    </lineage>
</organism>
<keyword evidence="3" id="KW-1185">Reference proteome</keyword>
<evidence type="ECO:0000256" key="1">
    <source>
        <dbReference type="SAM" id="MobiDB-lite"/>
    </source>
</evidence>
<evidence type="ECO:0000313" key="2">
    <source>
        <dbReference type="EMBL" id="KAJ1208240.1"/>
    </source>
</evidence>
<dbReference type="Proteomes" id="UP001066276">
    <property type="component" value="Chromosome 1_2"/>
</dbReference>
<protein>
    <submittedName>
        <fullName evidence="2">Uncharacterized protein</fullName>
    </submittedName>
</protein>
<dbReference type="EMBL" id="JANPWB010000002">
    <property type="protein sequence ID" value="KAJ1208240.1"/>
    <property type="molecule type" value="Genomic_DNA"/>
</dbReference>
<proteinExistence type="predicted"/>
<evidence type="ECO:0000313" key="3">
    <source>
        <dbReference type="Proteomes" id="UP001066276"/>
    </source>
</evidence>